<name>A0A821SWC4_9BILA</name>
<dbReference type="AlphaFoldDB" id="A0A821SWC4"/>
<dbReference type="Proteomes" id="UP000663873">
    <property type="component" value="Unassembled WGS sequence"/>
</dbReference>
<reference evidence="1" key="1">
    <citation type="submission" date="2021-02" db="EMBL/GenBank/DDBJ databases">
        <authorList>
            <person name="Nowell W R."/>
        </authorList>
    </citation>
    <scope>NUCLEOTIDE SEQUENCE</scope>
</reference>
<keyword evidence="2" id="KW-1185">Reference proteome</keyword>
<accession>A0A821SWC4</accession>
<proteinExistence type="predicted"/>
<dbReference type="EMBL" id="CAJOBP010064365">
    <property type="protein sequence ID" value="CAF4861709.1"/>
    <property type="molecule type" value="Genomic_DNA"/>
</dbReference>
<gene>
    <name evidence="1" type="ORF">UJA718_LOCUS43907</name>
</gene>
<feature type="non-terminal residue" evidence="1">
    <location>
        <position position="1"/>
    </location>
</feature>
<comment type="caution">
    <text evidence="1">The sequence shown here is derived from an EMBL/GenBank/DDBJ whole genome shotgun (WGS) entry which is preliminary data.</text>
</comment>
<sequence>LSTAYNNDDDIKKYCRKLMALPLIPEAIIEDTYDELIATITSTLKDSLKDLSQYFREQWLNKVPISQWCVHGLNIRTNNNAEGDIFLVFNSEIYFL</sequence>
<evidence type="ECO:0000313" key="2">
    <source>
        <dbReference type="Proteomes" id="UP000663873"/>
    </source>
</evidence>
<evidence type="ECO:0000313" key="1">
    <source>
        <dbReference type="EMBL" id="CAF4861709.1"/>
    </source>
</evidence>
<feature type="non-terminal residue" evidence="1">
    <location>
        <position position="96"/>
    </location>
</feature>
<protein>
    <submittedName>
        <fullName evidence="1">Uncharacterized protein</fullName>
    </submittedName>
</protein>
<organism evidence="1 2">
    <name type="scientific">Rotaria socialis</name>
    <dbReference type="NCBI Taxonomy" id="392032"/>
    <lineage>
        <taxon>Eukaryota</taxon>
        <taxon>Metazoa</taxon>
        <taxon>Spiralia</taxon>
        <taxon>Gnathifera</taxon>
        <taxon>Rotifera</taxon>
        <taxon>Eurotatoria</taxon>
        <taxon>Bdelloidea</taxon>
        <taxon>Philodinida</taxon>
        <taxon>Philodinidae</taxon>
        <taxon>Rotaria</taxon>
    </lineage>
</organism>